<evidence type="ECO:0000256" key="1">
    <source>
        <dbReference type="SAM" id="Phobius"/>
    </source>
</evidence>
<dbReference type="OrthoDB" id="764979at2"/>
<accession>A0A0C1FDQ3</accession>
<evidence type="ECO:0000313" key="3">
    <source>
        <dbReference type="Proteomes" id="UP000031473"/>
    </source>
</evidence>
<keyword evidence="1" id="KW-0812">Transmembrane</keyword>
<keyword evidence="1" id="KW-1133">Transmembrane helix</keyword>
<dbReference type="STRING" id="266749.SAMN05421876_102301"/>
<organism evidence="2 3">
    <name type="scientific">Kaistella jeonii</name>
    <dbReference type="NCBI Taxonomy" id="266749"/>
    <lineage>
        <taxon>Bacteria</taxon>
        <taxon>Pseudomonadati</taxon>
        <taxon>Bacteroidota</taxon>
        <taxon>Flavobacteriia</taxon>
        <taxon>Flavobacteriales</taxon>
        <taxon>Weeksellaceae</taxon>
        <taxon>Chryseobacterium group</taxon>
        <taxon>Kaistella</taxon>
    </lineage>
</organism>
<proteinExistence type="predicted"/>
<dbReference type="AlphaFoldDB" id="A0A0C1FDQ3"/>
<feature type="transmembrane region" description="Helical" evidence="1">
    <location>
        <begin position="119"/>
        <end position="139"/>
    </location>
</feature>
<protein>
    <submittedName>
        <fullName evidence="2">Uncharacterized protein</fullName>
    </submittedName>
</protein>
<reference evidence="2 3" key="1">
    <citation type="submission" date="2014-10" db="EMBL/GenBank/DDBJ databases">
        <title>Kaistella jeonii genome.</title>
        <authorList>
            <person name="Clayton J.T."/>
            <person name="Newman J.D."/>
        </authorList>
    </citation>
    <scope>NUCLEOTIDE SEQUENCE [LARGE SCALE GENOMIC DNA]</scope>
    <source>
        <strain evidence="2 3">DSM 17048</strain>
    </source>
</reference>
<dbReference type="RefSeq" id="WP_039349688.1">
    <property type="nucleotide sequence ID" value="NZ_FOLA01000002.1"/>
</dbReference>
<dbReference type="Proteomes" id="UP000031473">
    <property type="component" value="Unassembled WGS sequence"/>
</dbReference>
<dbReference type="EMBL" id="JSYL01000002">
    <property type="protein sequence ID" value="KIA89958.1"/>
    <property type="molecule type" value="Genomic_DNA"/>
</dbReference>
<keyword evidence="3" id="KW-1185">Reference proteome</keyword>
<name>A0A0C1FDQ3_9FLAO</name>
<keyword evidence="1" id="KW-0472">Membrane</keyword>
<evidence type="ECO:0000313" key="2">
    <source>
        <dbReference type="EMBL" id="KIA89958.1"/>
    </source>
</evidence>
<gene>
    <name evidence="2" type="ORF">OA86_04975</name>
</gene>
<sequence>MVTIKEINLENSDHQSIENSFRKYSIRKGKMIEFASNSGYQKIADKFFFANENDRYFEATRIKYPFENILPRLILKIDKNNFHNIKIRFSIISGIYFLFLYIILLVFLGLVIFKNNFNGDISIILILILIQFITTVIEYKLSLKIIKRII</sequence>
<comment type="caution">
    <text evidence="2">The sequence shown here is derived from an EMBL/GenBank/DDBJ whole genome shotgun (WGS) entry which is preliminary data.</text>
</comment>
<feature type="transmembrane region" description="Helical" evidence="1">
    <location>
        <begin position="89"/>
        <end position="113"/>
    </location>
</feature>